<accession>A0A0N4ZYW3</accession>
<feature type="region of interest" description="Disordered" evidence="1">
    <location>
        <begin position="111"/>
        <end position="167"/>
    </location>
</feature>
<keyword evidence="3" id="KW-1185">Reference proteome</keyword>
<name>A0A0N4ZYW3_PARTI</name>
<dbReference type="Proteomes" id="UP000038045">
    <property type="component" value="Unplaced"/>
</dbReference>
<evidence type="ECO:0000256" key="1">
    <source>
        <dbReference type="SAM" id="MobiDB-lite"/>
    </source>
</evidence>
<keyword evidence="2" id="KW-1133">Transmembrane helix</keyword>
<keyword evidence="2" id="KW-0472">Membrane</keyword>
<feature type="transmembrane region" description="Helical" evidence="2">
    <location>
        <begin position="12"/>
        <end position="31"/>
    </location>
</feature>
<sequence length="241" mass="27950">MELYHLKMFVCFIYQIIIVVITISLIIFTCVKKKLKSDTVSILLLDKNGKVINKVISRKSAFNEKKTTENLNENKTTINVSKNVQQICKPLEENKKCCNLKKQENAELPKDVKLITKSKNSSKEKKSRDNMDKSNKNRKNISKDNIIFRTAKQKERSRKSNRKSKKNVIEYQVEMTQKSLFDENVKDSSFRNVKELQSEAKKEFDPNILVDDNNNKNDAIKIKEGIDIWACPSESAVQKEN</sequence>
<evidence type="ECO:0000256" key="2">
    <source>
        <dbReference type="SAM" id="Phobius"/>
    </source>
</evidence>
<dbReference type="AlphaFoldDB" id="A0A0N4ZYW3"/>
<protein>
    <submittedName>
        <fullName evidence="4">Uncharacterized protein</fullName>
    </submittedName>
</protein>
<dbReference type="WBParaSite" id="PTRK_0001397800.1">
    <property type="protein sequence ID" value="PTRK_0001397800.1"/>
    <property type="gene ID" value="PTRK_0001397800"/>
</dbReference>
<evidence type="ECO:0000313" key="4">
    <source>
        <dbReference type="WBParaSite" id="PTRK_0001397800.1"/>
    </source>
</evidence>
<feature type="compositionally biased region" description="Basic and acidic residues" evidence="1">
    <location>
        <begin position="121"/>
        <end position="135"/>
    </location>
</feature>
<keyword evidence="2" id="KW-0812">Transmembrane</keyword>
<proteinExistence type="predicted"/>
<reference evidence="4" key="1">
    <citation type="submission" date="2017-02" db="UniProtKB">
        <authorList>
            <consortium name="WormBaseParasite"/>
        </authorList>
    </citation>
    <scope>IDENTIFICATION</scope>
</reference>
<organism evidence="3 4">
    <name type="scientific">Parastrongyloides trichosuri</name>
    <name type="common">Possum-specific nematode worm</name>
    <dbReference type="NCBI Taxonomy" id="131310"/>
    <lineage>
        <taxon>Eukaryota</taxon>
        <taxon>Metazoa</taxon>
        <taxon>Ecdysozoa</taxon>
        <taxon>Nematoda</taxon>
        <taxon>Chromadorea</taxon>
        <taxon>Rhabditida</taxon>
        <taxon>Tylenchina</taxon>
        <taxon>Panagrolaimomorpha</taxon>
        <taxon>Strongyloidoidea</taxon>
        <taxon>Strongyloididae</taxon>
        <taxon>Parastrongyloides</taxon>
    </lineage>
</organism>
<feature type="compositionally biased region" description="Basic residues" evidence="1">
    <location>
        <begin position="155"/>
        <end position="166"/>
    </location>
</feature>
<evidence type="ECO:0000313" key="3">
    <source>
        <dbReference type="Proteomes" id="UP000038045"/>
    </source>
</evidence>